<organism evidence="2 3">
    <name type="scientific">Mobilisporobacter senegalensis</name>
    <dbReference type="NCBI Taxonomy" id="1329262"/>
    <lineage>
        <taxon>Bacteria</taxon>
        <taxon>Bacillati</taxon>
        <taxon>Bacillota</taxon>
        <taxon>Clostridia</taxon>
        <taxon>Lachnospirales</taxon>
        <taxon>Lachnospiraceae</taxon>
        <taxon>Mobilisporobacter</taxon>
    </lineage>
</organism>
<reference evidence="2 3" key="1">
    <citation type="submission" date="2018-11" db="EMBL/GenBank/DDBJ databases">
        <title>Genomic Encyclopedia of Type Strains, Phase IV (KMG-IV): sequencing the most valuable type-strain genomes for metagenomic binning, comparative biology and taxonomic classification.</title>
        <authorList>
            <person name="Goeker M."/>
        </authorList>
    </citation>
    <scope>NUCLEOTIDE SEQUENCE [LARGE SCALE GENOMIC DNA]</scope>
    <source>
        <strain evidence="2 3">DSM 26537</strain>
    </source>
</reference>
<evidence type="ECO:0000313" key="2">
    <source>
        <dbReference type="EMBL" id="ROR23981.1"/>
    </source>
</evidence>
<name>A0A3N1XCX4_9FIRM</name>
<keyword evidence="1" id="KW-0472">Membrane</keyword>
<keyword evidence="1" id="KW-0812">Transmembrane</keyword>
<feature type="transmembrane region" description="Helical" evidence="1">
    <location>
        <begin position="145"/>
        <end position="163"/>
    </location>
</feature>
<evidence type="ECO:0000256" key="1">
    <source>
        <dbReference type="SAM" id="Phobius"/>
    </source>
</evidence>
<feature type="transmembrane region" description="Helical" evidence="1">
    <location>
        <begin position="59"/>
        <end position="84"/>
    </location>
</feature>
<dbReference type="EMBL" id="RJVG01000012">
    <property type="protein sequence ID" value="ROR23981.1"/>
    <property type="molecule type" value="Genomic_DNA"/>
</dbReference>
<comment type="caution">
    <text evidence="2">The sequence shown here is derived from an EMBL/GenBank/DDBJ whole genome shotgun (WGS) entry which is preliminary data.</text>
</comment>
<proteinExistence type="predicted"/>
<evidence type="ECO:0000313" key="3">
    <source>
        <dbReference type="Proteomes" id="UP000273083"/>
    </source>
</evidence>
<dbReference type="RefSeq" id="WP_123610593.1">
    <property type="nucleotide sequence ID" value="NZ_RJVG01000012.1"/>
</dbReference>
<feature type="transmembrane region" description="Helical" evidence="1">
    <location>
        <begin position="184"/>
        <end position="208"/>
    </location>
</feature>
<feature type="transmembrane region" description="Helical" evidence="1">
    <location>
        <begin position="21"/>
        <end position="39"/>
    </location>
</feature>
<feature type="transmembrane region" description="Helical" evidence="1">
    <location>
        <begin position="96"/>
        <end position="117"/>
    </location>
</feature>
<sequence length="209" mass="23552">MSYIRKKLSSNSLQERILFSLMFFLILFFGTTVISYFILPEGFLKNKNPLQSWNTSNNTLILIFQIFFYNMLSVLVIVLGSLFGQKKESETNYLSVGYLAFFMLIFQNGIVLGTWSFSMAGPAVPLLDRIIRTFDIAHKAGLWEMMGQLLITCSIAHIAVILTNGKKTVTRKVRDIRLTKGEKMVLMTGIVFMLAGAIIEGIAINTILS</sequence>
<dbReference type="Proteomes" id="UP000273083">
    <property type="component" value="Unassembled WGS sequence"/>
</dbReference>
<keyword evidence="1" id="KW-1133">Transmembrane helix</keyword>
<accession>A0A3N1XCX4</accession>
<gene>
    <name evidence="2" type="ORF">EDD66_112112</name>
</gene>
<dbReference type="AlphaFoldDB" id="A0A3N1XCX4"/>
<keyword evidence="3" id="KW-1185">Reference proteome</keyword>
<protein>
    <submittedName>
        <fullName evidence="2">Uncharacterized protein</fullName>
    </submittedName>
</protein>